<keyword evidence="1" id="KW-0812">Transmembrane</keyword>
<dbReference type="EMBL" id="JQZV01000003">
    <property type="protein sequence ID" value="KGN93309.1"/>
    <property type="molecule type" value="Genomic_DNA"/>
</dbReference>
<feature type="domain" description="Rhodanese" evidence="2">
    <location>
        <begin position="42"/>
        <end position="124"/>
    </location>
</feature>
<evidence type="ECO:0000259" key="2">
    <source>
        <dbReference type="PROSITE" id="PS50206"/>
    </source>
</evidence>
<keyword evidence="1" id="KW-1133">Transmembrane helix</keyword>
<organism evidence="3 4">
    <name type="scientific">Porphyromonas canoris</name>
    <dbReference type="NCBI Taxonomy" id="36875"/>
    <lineage>
        <taxon>Bacteria</taxon>
        <taxon>Pseudomonadati</taxon>
        <taxon>Bacteroidota</taxon>
        <taxon>Bacteroidia</taxon>
        <taxon>Bacteroidales</taxon>
        <taxon>Porphyromonadaceae</taxon>
        <taxon>Porphyromonas</taxon>
    </lineage>
</organism>
<keyword evidence="4" id="KW-1185">Reference proteome</keyword>
<gene>
    <name evidence="3" type="ORF">HQ43_01290</name>
</gene>
<keyword evidence="1" id="KW-0472">Membrane</keyword>
<dbReference type="Pfam" id="PF00581">
    <property type="entry name" value="Rhodanese"/>
    <property type="match status" value="1"/>
</dbReference>
<comment type="caution">
    <text evidence="3">The sequence shown here is derived from an EMBL/GenBank/DDBJ whole genome shotgun (WGS) entry which is preliminary data.</text>
</comment>
<dbReference type="InterPro" id="IPR050229">
    <property type="entry name" value="GlpE_sulfurtransferase"/>
</dbReference>
<name>A0ABR4XMG6_9PORP</name>
<dbReference type="InterPro" id="IPR036873">
    <property type="entry name" value="Rhodanese-like_dom_sf"/>
</dbReference>
<evidence type="ECO:0000313" key="4">
    <source>
        <dbReference type="Proteomes" id="UP000030101"/>
    </source>
</evidence>
<dbReference type="PANTHER" id="PTHR43031">
    <property type="entry name" value="FAD-DEPENDENT OXIDOREDUCTASE"/>
    <property type="match status" value="1"/>
</dbReference>
<sequence>MSKQNIKKIISFSLLIIIAFLMFGLLKNLFSQPDDQALTEAIRSGAFLVDVRTSGEFASGSVSGAVNIPLDQIESRLNEFKDKKTIIVFCRSGNRSGQAKSILERSGFTNVLNGGTWEHVASLKGNK</sequence>
<dbReference type="PANTHER" id="PTHR43031:SF1">
    <property type="entry name" value="PYRIDINE NUCLEOTIDE-DISULPHIDE OXIDOREDUCTASE"/>
    <property type="match status" value="1"/>
</dbReference>
<evidence type="ECO:0000256" key="1">
    <source>
        <dbReference type="SAM" id="Phobius"/>
    </source>
</evidence>
<dbReference type="CDD" id="cd00158">
    <property type="entry name" value="RHOD"/>
    <property type="match status" value="1"/>
</dbReference>
<dbReference type="PROSITE" id="PS50206">
    <property type="entry name" value="RHODANESE_3"/>
    <property type="match status" value="1"/>
</dbReference>
<proteinExistence type="predicted"/>
<protein>
    <submittedName>
        <fullName evidence="3">Sulfurtransferase</fullName>
    </submittedName>
</protein>
<dbReference type="SMART" id="SM00450">
    <property type="entry name" value="RHOD"/>
    <property type="match status" value="1"/>
</dbReference>
<evidence type="ECO:0000313" key="3">
    <source>
        <dbReference type="EMBL" id="KGN93309.1"/>
    </source>
</evidence>
<dbReference type="SUPFAM" id="SSF52821">
    <property type="entry name" value="Rhodanese/Cell cycle control phosphatase"/>
    <property type="match status" value="1"/>
</dbReference>
<dbReference type="InterPro" id="IPR001763">
    <property type="entry name" value="Rhodanese-like_dom"/>
</dbReference>
<dbReference type="Proteomes" id="UP000030101">
    <property type="component" value="Unassembled WGS sequence"/>
</dbReference>
<reference evidence="3 4" key="1">
    <citation type="submission" date="2014-08" db="EMBL/GenBank/DDBJ databases">
        <title>Porphyromonas canoris strain:OH2762 Genome sequencing.</title>
        <authorList>
            <person name="Wallis C."/>
            <person name="Deusch O."/>
            <person name="O'Flynn C."/>
            <person name="Davis I."/>
            <person name="Jospin G."/>
            <person name="Darling A.E."/>
            <person name="Coil D.A."/>
            <person name="Alexiev A."/>
            <person name="Horsfall A."/>
            <person name="Kirkwood N."/>
            <person name="Harris S."/>
            <person name="Eisen J.A."/>
        </authorList>
    </citation>
    <scope>NUCLEOTIDE SEQUENCE [LARGE SCALE GENOMIC DNA]</scope>
    <source>
        <strain evidence="4">COT-108 OH2762</strain>
    </source>
</reference>
<dbReference type="Gene3D" id="3.40.250.10">
    <property type="entry name" value="Rhodanese-like domain"/>
    <property type="match status" value="1"/>
</dbReference>
<feature type="transmembrane region" description="Helical" evidence="1">
    <location>
        <begin position="12"/>
        <end position="30"/>
    </location>
</feature>
<accession>A0ABR4XMG6</accession>